<evidence type="ECO:0000256" key="4">
    <source>
        <dbReference type="ARBA" id="ARBA00022840"/>
    </source>
</evidence>
<feature type="domain" description="ABC transporter" evidence="8">
    <location>
        <begin position="417"/>
        <end position="653"/>
    </location>
</feature>
<dbReference type="InterPro" id="IPR017871">
    <property type="entry name" value="ABC_transporter-like_CS"/>
</dbReference>
<dbReference type="Gene3D" id="3.40.50.300">
    <property type="entry name" value="P-loop containing nucleotide triphosphate hydrolases"/>
    <property type="match status" value="1"/>
</dbReference>
<dbReference type="PROSITE" id="PS50929">
    <property type="entry name" value="ABC_TM1F"/>
    <property type="match status" value="1"/>
</dbReference>
<evidence type="ECO:0000259" key="8">
    <source>
        <dbReference type="PROSITE" id="PS50893"/>
    </source>
</evidence>
<dbReference type="GO" id="GO:0015421">
    <property type="term" value="F:ABC-type oligopeptide transporter activity"/>
    <property type="evidence" value="ECO:0007669"/>
    <property type="project" value="TreeGrafter"/>
</dbReference>
<dbReference type="PANTHER" id="PTHR43394:SF1">
    <property type="entry name" value="ATP-BINDING CASSETTE SUB-FAMILY B MEMBER 10, MITOCHONDRIAL"/>
    <property type="match status" value="1"/>
</dbReference>
<evidence type="ECO:0000256" key="7">
    <source>
        <dbReference type="SAM" id="Phobius"/>
    </source>
</evidence>
<proteinExistence type="predicted"/>
<dbReference type="SUPFAM" id="SSF90123">
    <property type="entry name" value="ABC transporter transmembrane region"/>
    <property type="match status" value="1"/>
</dbReference>
<gene>
    <name evidence="10" type="ORF">COU17_02315</name>
</gene>
<keyword evidence="2 7" id="KW-0812">Transmembrane</keyword>
<dbReference type="InterPro" id="IPR039421">
    <property type="entry name" value="Type_1_exporter"/>
</dbReference>
<dbReference type="Proteomes" id="UP000228809">
    <property type="component" value="Unassembled WGS sequence"/>
</dbReference>
<protein>
    <recommendedName>
        <fullName evidence="12">ABC transporter ATP-binding protein</fullName>
    </recommendedName>
</protein>
<dbReference type="PROSITE" id="PS00211">
    <property type="entry name" value="ABC_TRANSPORTER_1"/>
    <property type="match status" value="1"/>
</dbReference>
<evidence type="ECO:0000256" key="2">
    <source>
        <dbReference type="ARBA" id="ARBA00022692"/>
    </source>
</evidence>
<name>A0A2M6WE73_9BACT</name>
<evidence type="ECO:0000256" key="5">
    <source>
        <dbReference type="ARBA" id="ARBA00022989"/>
    </source>
</evidence>
<feature type="transmembrane region" description="Helical" evidence="7">
    <location>
        <begin position="242"/>
        <end position="264"/>
    </location>
</feature>
<dbReference type="GO" id="GO:0005524">
    <property type="term" value="F:ATP binding"/>
    <property type="evidence" value="ECO:0007669"/>
    <property type="project" value="UniProtKB-KW"/>
</dbReference>
<feature type="transmembrane region" description="Helical" evidence="7">
    <location>
        <begin position="210"/>
        <end position="236"/>
    </location>
</feature>
<dbReference type="GO" id="GO:0016887">
    <property type="term" value="F:ATP hydrolysis activity"/>
    <property type="evidence" value="ECO:0007669"/>
    <property type="project" value="InterPro"/>
</dbReference>
<dbReference type="CDD" id="cd07346">
    <property type="entry name" value="ABC_6TM_exporters"/>
    <property type="match status" value="1"/>
</dbReference>
<dbReference type="Gene3D" id="1.20.1560.10">
    <property type="entry name" value="ABC transporter type 1, transmembrane domain"/>
    <property type="match status" value="2"/>
</dbReference>
<comment type="caution">
    <text evidence="10">The sequence shown here is derived from an EMBL/GenBank/DDBJ whole genome shotgun (WGS) entry which is preliminary data.</text>
</comment>
<evidence type="ECO:0000256" key="3">
    <source>
        <dbReference type="ARBA" id="ARBA00022741"/>
    </source>
</evidence>
<feature type="transmembrane region" description="Helical" evidence="7">
    <location>
        <begin position="134"/>
        <end position="158"/>
    </location>
</feature>
<dbReference type="InterPro" id="IPR036640">
    <property type="entry name" value="ABC1_TM_sf"/>
</dbReference>
<dbReference type="SMART" id="SM00382">
    <property type="entry name" value="AAA"/>
    <property type="match status" value="1"/>
</dbReference>
<accession>A0A2M6WE73</accession>
<organism evidence="10 11">
    <name type="scientific">Candidatus Kaiserbacteria bacterium CG10_big_fil_rev_8_21_14_0_10_49_17</name>
    <dbReference type="NCBI Taxonomy" id="1974609"/>
    <lineage>
        <taxon>Bacteria</taxon>
        <taxon>Candidatus Kaiseribacteriota</taxon>
    </lineage>
</organism>
<evidence type="ECO:0008006" key="12">
    <source>
        <dbReference type="Google" id="ProtNLM"/>
    </source>
</evidence>
<feature type="transmembrane region" description="Helical" evidence="7">
    <location>
        <begin position="91"/>
        <end position="114"/>
    </location>
</feature>
<dbReference type="Pfam" id="PF00005">
    <property type="entry name" value="ABC_tran"/>
    <property type="match status" value="1"/>
</dbReference>
<dbReference type="PROSITE" id="PS50893">
    <property type="entry name" value="ABC_TRANSPORTER_2"/>
    <property type="match status" value="1"/>
</dbReference>
<dbReference type="InterPro" id="IPR003593">
    <property type="entry name" value="AAA+_ATPase"/>
</dbReference>
<dbReference type="GO" id="GO:0005886">
    <property type="term" value="C:plasma membrane"/>
    <property type="evidence" value="ECO:0007669"/>
    <property type="project" value="UniProtKB-SubCell"/>
</dbReference>
<reference evidence="11" key="1">
    <citation type="submission" date="2017-09" db="EMBL/GenBank/DDBJ databases">
        <title>Depth-based differentiation of microbial function through sediment-hosted aquifers and enrichment of novel symbionts in the deep terrestrial subsurface.</title>
        <authorList>
            <person name="Probst A.J."/>
            <person name="Ladd B."/>
            <person name="Jarett J.K."/>
            <person name="Geller-Mcgrath D.E."/>
            <person name="Sieber C.M.K."/>
            <person name="Emerson J.B."/>
            <person name="Anantharaman K."/>
            <person name="Thomas B.C."/>
            <person name="Malmstrom R."/>
            <person name="Stieglmeier M."/>
            <person name="Klingl A."/>
            <person name="Woyke T."/>
            <person name="Ryan C.M."/>
            <person name="Banfield J.F."/>
        </authorList>
    </citation>
    <scope>NUCLEOTIDE SEQUENCE [LARGE SCALE GENOMIC DNA]</scope>
</reference>
<keyword evidence="4" id="KW-0067">ATP-binding</keyword>
<evidence type="ECO:0000259" key="9">
    <source>
        <dbReference type="PROSITE" id="PS50929"/>
    </source>
</evidence>
<evidence type="ECO:0000313" key="10">
    <source>
        <dbReference type="EMBL" id="PIT91101.1"/>
    </source>
</evidence>
<dbReference type="AlphaFoldDB" id="A0A2M6WE73"/>
<dbReference type="InterPro" id="IPR011527">
    <property type="entry name" value="ABC1_TM_dom"/>
</dbReference>
<comment type="subcellular location">
    <subcellularLocation>
        <location evidence="1">Cell membrane</location>
        <topology evidence="1">Multi-pass membrane protein</topology>
    </subcellularLocation>
</comment>
<dbReference type="PANTHER" id="PTHR43394">
    <property type="entry name" value="ATP-DEPENDENT PERMEASE MDL1, MITOCHONDRIAL"/>
    <property type="match status" value="1"/>
</dbReference>
<keyword evidence="3" id="KW-0547">Nucleotide-binding</keyword>
<feature type="transmembrane region" description="Helical" evidence="7">
    <location>
        <begin position="327"/>
        <end position="348"/>
    </location>
</feature>
<evidence type="ECO:0000313" key="11">
    <source>
        <dbReference type="Proteomes" id="UP000228809"/>
    </source>
</evidence>
<sequence length="659" mass="72641">MGALLMCERSGSCAGIESASAAHGVSRSVREIQTLFMAFPPFLYTIVQPTMPAVNDVVEYASMTDAASKKDRTLSRGARIIFSYLREFRGIVILLSTLAIIQAIADGTAPFLVGRLFDAILETDSYVTLFEYTVASWAVFFVALVSVWITGGALGWFIDRRRRALATDLVAIYPARAFARLLRLPVSFHKAEKSGEVLERVQRARHSLDVIVTEIAIGIGPEMLSVAIGLGFALYINPLLGAILIGGILVYVATLINLVTPLTGMLRESNKAWRAGWGVAHDAFGNYQAVKQATAEEYEEKKVWDKLVSVAAEKGKRIGYIWSGISFYQRIIVVITQTLLIGISIYFIRQGTLTIGELLALNGYAGMLFGPFARLGYQWQSVQSGLVNIIAAEEMYALQPEKAYGDGRQLKSIHGEVAFRNVSFAYPDDTETTVLNDVTFTIKPGEVVALVGESGVGKSTTIELLSGYYYPSNGSVEIDGNDTRELDLASLRQHIAVVPQEPVLFNDTVLTNIKYGTFRASKKEVEAAAQEARADAFIEKFPKKYDTLVGERGVKLSVGQKQRIAIARAILRDPKILILDEPTSALDARTEQYITESLEKLMEGRTTFVIAHRLSTVRKADTILVFESGTIVEVGTHDELIKKENGIYRNLYEYQIGLH</sequence>
<keyword evidence="5 7" id="KW-1133">Transmembrane helix</keyword>
<dbReference type="FunFam" id="3.40.50.300:FF:000218">
    <property type="entry name" value="Multidrug ABC transporter ATP-binding protein"/>
    <property type="match status" value="1"/>
</dbReference>
<evidence type="ECO:0000256" key="6">
    <source>
        <dbReference type="ARBA" id="ARBA00023136"/>
    </source>
</evidence>
<feature type="domain" description="ABC transmembrane type-1" evidence="9">
    <location>
        <begin position="93"/>
        <end position="384"/>
    </location>
</feature>
<dbReference type="InterPro" id="IPR003439">
    <property type="entry name" value="ABC_transporter-like_ATP-bd"/>
</dbReference>
<dbReference type="SUPFAM" id="SSF52540">
    <property type="entry name" value="P-loop containing nucleoside triphosphate hydrolases"/>
    <property type="match status" value="1"/>
</dbReference>
<dbReference type="InterPro" id="IPR027417">
    <property type="entry name" value="P-loop_NTPase"/>
</dbReference>
<dbReference type="Pfam" id="PF00664">
    <property type="entry name" value="ABC_membrane"/>
    <property type="match status" value="1"/>
</dbReference>
<evidence type="ECO:0000256" key="1">
    <source>
        <dbReference type="ARBA" id="ARBA00004651"/>
    </source>
</evidence>
<keyword evidence="6 7" id="KW-0472">Membrane</keyword>
<dbReference type="EMBL" id="PFBJ01000011">
    <property type="protein sequence ID" value="PIT91101.1"/>
    <property type="molecule type" value="Genomic_DNA"/>
</dbReference>